<evidence type="ECO:0000256" key="2">
    <source>
        <dbReference type="ARBA" id="ARBA00022528"/>
    </source>
</evidence>
<feature type="domain" description="RRM" evidence="10">
    <location>
        <begin position="123"/>
        <end position="201"/>
    </location>
</feature>
<comment type="subcellular location">
    <subcellularLocation>
        <location evidence="1">Plastid</location>
        <location evidence="1">Chloroplast</location>
    </subcellularLocation>
</comment>
<organism evidence="11 12">
    <name type="scientific">Aegilops tauschii subsp. strangulata</name>
    <name type="common">Goatgrass</name>
    <dbReference type="NCBI Taxonomy" id="200361"/>
    <lineage>
        <taxon>Eukaryota</taxon>
        <taxon>Viridiplantae</taxon>
        <taxon>Streptophyta</taxon>
        <taxon>Embryophyta</taxon>
        <taxon>Tracheophyta</taxon>
        <taxon>Spermatophyta</taxon>
        <taxon>Magnoliopsida</taxon>
        <taxon>Liliopsida</taxon>
        <taxon>Poales</taxon>
        <taxon>Poaceae</taxon>
        <taxon>BOP clade</taxon>
        <taxon>Pooideae</taxon>
        <taxon>Triticodae</taxon>
        <taxon>Triticeae</taxon>
        <taxon>Triticinae</taxon>
        <taxon>Aegilops</taxon>
    </lineage>
</organism>
<keyword evidence="4" id="KW-0507">mRNA processing</keyword>
<evidence type="ECO:0000259" key="10">
    <source>
        <dbReference type="PROSITE" id="PS50102"/>
    </source>
</evidence>
<keyword evidence="5" id="KW-0677">Repeat</keyword>
<evidence type="ECO:0000256" key="5">
    <source>
        <dbReference type="ARBA" id="ARBA00022737"/>
    </source>
</evidence>
<evidence type="ECO:0000256" key="7">
    <source>
        <dbReference type="ARBA" id="ARBA00023274"/>
    </source>
</evidence>
<reference evidence="11" key="3">
    <citation type="journal article" date="2017" name="Nature">
        <title>Genome sequence of the progenitor of the wheat D genome Aegilops tauschii.</title>
        <authorList>
            <person name="Luo M.C."/>
            <person name="Gu Y.Q."/>
            <person name="Puiu D."/>
            <person name="Wang H."/>
            <person name="Twardziok S.O."/>
            <person name="Deal K.R."/>
            <person name="Huo N."/>
            <person name="Zhu T."/>
            <person name="Wang L."/>
            <person name="Wang Y."/>
            <person name="McGuire P.E."/>
            <person name="Liu S."/>
            <person name="Long H."/>
            <person name="Ramasamy R.K."/>
            <person name="Rodriguez J.C."/>
            <person name="Van S.L."/>
            <person name="Yuan L."/>
            <person name="Wang Z."/>
            <person name="Xia Z."/>
            <person name="Xiao L."/>
            <person name="Anderson O.D."/>
            <person name="Ouyang S."/>
            <person name="Liang Y."/>
            <person name="Zimin A.V."/>
            <person name="Pertea G."/>
            <person name="Qi P."/>
            <person name="Bennetzen J.L."/>
            <person name="Dai X."/>
            <person name="Dawson M.W."/>
            <person name="Muller H.G."/>
            <person name="Kugler K."/>
            <person name="Rivarola-Duarte L."/>
            <person name="Spannagl M."/>
            <person name="Mayer K.F.X."/>
            <person name="Lu F.H."/>
            <person name="Bevan M.W."/>
            <person name="Leroy P."/>
            <person name="Li P."/>
            <person name="You F.M."/>
            <person name="Sun Q."/>
            <person name="Liu Z."/>
            <person name="Lyons E."/>
            <person name="Wicker T."/>
            <person name="Salzberg S.L."/>
            <person name="Devos K.M."/>
            <person name="Dvorak J."/>
        </authorList>
    </citation>
    <scope>NUCLEOTIDE SEQUENCE [LARGE SCALE GENOMIC DNA]</scope>
    <source>
        <strain evidence="11">cv. AL8/78</strain>
    </source>
</reference>
<dbReference type="CDD" id="cd21608">
    <property type="entry name" value="RRM2_NsCP33_like"/>
    <property type="match status" value="1"/>
</dbReference>
<dbReference type="FunFam" id="3.30.70.330:FF:000268">
    <property type="entry name" value="31 kDa ribonucleoprotein, chloroplastic"/>
    <property type="match status" value="1"/>
</dbReference>
<dbReference type="GO" id="GO:1990904">
    <property type="term" value="C:ribonucleoprotein complex"/>
    <property type="evidence" value="ECO:0007669"/>
    <property type="project" value="UniProtKB-KW"/>
</dbReference>
<dbReference type="Proteomes" id="UP000015105">
    <property type="component" value="Chromosome 7D"/>
</dbReference>
<accession>A0A453RRP6</accession>
<evidence type="ECO:0000256" key="1">
    <source>
        <dbReference type="ARBA" id="ARBA00004229"/>
    </source>
</evidence>
<proteinExistence type="predicted"/>
<sequence length="301" mass="32581">PQAQIPSPPRVPPLIPFTMATSAMTLAMVAATDASLFHPTFPAQHKLAPASASLPLIFSRAPLLRSTRPRVPLTPLVASSDAAEAGLDWADAEEAEETVTEEEPAVAASGGDAGYAAEPPEEAKVYVGNLPYDVDSERLAQLFDQAGVVEVAEVIYNRESGQSRGFGFVTMSTIEEADKAIETFNRYDISGRLLNVNRAAQRGSRVERPPRQFASSFRAYVGNLPWQAEDSRLVQLFSEHGEVVNATVVYDRETGRSRGFGFVTMASKEDLDSAISALDGQEMDGRPLRVNVAAERPQRGF</sequence>
<evidence type="ECO:0000256" key="9">
    <source>
        <dbReference type="SAM" id="MobiDB-lite"/>
    </source>
</evidence>
<dbReference type="AlphaFoldDB" id="A0A453RRP6"/>
<keyword evidence="2" id="KW-0150">Chloroplast</keyword>
<evidence type="ECO:0000256" key="3">
    <source>
        <dbReference type="ARBA" id="ARBA00022640"/>
    </source>
</evidence>
<dbReference type="InterPro" id="IPR050502">
    <property type="entry name" value="Euk_RNA-bind_prot"/>
</dbReference>
<feature type="compositionally biased region" description="Acidic residues" evidence="9">
    <location>
        <begin position="93"/>
        <end position="104"/>
    </location>
</feature>
<dbReference type="SUPFAM" id="SSF54928">
    <property type="entry name" value="RNA-binding domain, RBD"/>
    <property type="match status" value="1"/>
</dbReference>
<dbReference type="InterPro" id="IPR012677">
    <property type="entry name" value="Nucleotide-bd_a/b_plait_sf"/>
</dbReference>
<dbReference type="Gramene" id="AET7Gv20675400.1">
    <property type="protein sequence ID" value="AET7Gv20675400.1"/>
    <property type="gene ID" value="AET7Gv20675400"/>
</dbReference>
<evidence type="ECO:0000256" key="8">
    <source>
        <dbReference type="PROSITE-ProRule" id="PRU00176"/>
    </source>
</evidence>
<keyword evidence="6 8" id="KW-0694">RNA-binding</keyword>
<evidence type="ECO:0000256" key="6">
    <source>
        <dbReference type="ARBA" id="ARBA00022884"/>
    </source>
</evidence>
<dbReference type="GO" id="GO:0008266">
    <property type="term" value="F:poly(U) RNA binding"/>
    <property type="evidence" value="ECO:0007669"/>
    <property type="project" value="UniProtKB-ARBA"/>
</dbReference>
<dbReference type="InterPro" id="IPR035979">
    <property type="entry name" value="RBD_domain_sf"/>
</dbReference>
<dbReference type="EnsemblPlants" id="AET7Gv20675400.1">
    <property type="protein sequence ID" value="AET7Gv20675400.1"/>
    <property type="gene ID" value="AET7Gv20675400"/>
</dbReference>
<evidence type="ECO:0000313" key="11">
    <source>
        <dbReference type="EnsemblPlants" id="AET7Gv20675400.1"/>
    </source>
</evidence>
<dbReference type="SMART" id="SM00360">
    <property type="entry name" value="RRM"/>
    <property type="match status" value="2"/>
</dbReference>
<dbReference type="PANTHER" id="PTHR48025:SF2">
    <property type="entry name" value="OS08G0557100 PROTEIN"/>
    <property type="match status" value="1"/>
</dbReference>
<dbReference type="GO" id="GO:0006397">
    <property type="term" value="P:mRNA processing"/>
    <property type="evidence" value="ECO:0007669"/>
    <property type="project" value="UniProtKB-KW"/>
</dbReference>
<dbReference type="PANTHER" id="PTHR48025">
    <property type="entry name" value="OS02G0815200 PROTEIN"/>
    <property type="match status" value="1"/>
</dbReference>
<evidence type="ECO:0000256" key="4">
    <source>
        <dbReference type="ARBA" id="ARBA00022664"/>
    </source>
</evidence>
<dbReference type="InterPro" id="IPR000504">
    <property type="entry name" value="RRM_dom"/>
</dbReference>
<keyword evidence="3" id="KW-0934">Plastid</keyword>
<feature type="domain" description="RRM" evidence="10">
    <location>
        <begin position="217"/>
        <end position="295"/>
    </location>
</feature>
<dbReference type="STRING" id="200361.A0A453RRP6"/>
<dbReference type="GO" id="GO:0003729">
    <property type="term" value="F:mRNA binding"/>
    <property type="evidence" value="ECO:0007669"/>
    <property type="project" value="TreeGrafter"/>
</dbReference>
<evidence type="ECO:0000313" key="12">
    <source>
        <dbReference type="Proteomes" id="UP000015105"/>
    </source>
</evidence>
<reference evidence="11" key="5">
    <citation type="journal article" date="2021" name="G3 (Bethesda)">
        <title>Aegilops tauschii genome assembly Aet v5.0 features greater sequence contiguity and improved annotation.</title>
        <authorList>
            <person name="Wang L."/>
            <person name="Zhu T."/>
            <person name="Rodriguez J.C."/>
            <person name="Deal K.R."/>
            <person name="Dubcovsky J."/>
            <person name="McGuire P.E."/>
            <person name="Lux T."/>
            <person name="Spannagl M."/>
            <person name="Mayer K.F.X."/>
            <person name="Baldrich P."/>
            <person name="Meyers B.C."/>
            <person name="Huo N."/>
            <person name="Gu Y.Q."/>
            <person name="Zhou H."/>
            <person name="Devos K.M."/>
            <person name="Bennetzen J.L."/>
            <person name="Unver T."/>
            <person name="Budak H."/>
            <person name="Gulick P.J."/>
            <person name="Galiba G."/>
            <person name="Kalapos B."/>
            <person name="Nelson D.R."/>
            <person name="Li P."/>
            <person name="You F.M."/>
            <person name="Luo M.C."/>
            <person name="Dvorak J."/>
        </authorList>
    </citation>
    <scope>NUCLEOTIDE SEQUENCE [LARGE SCALE GENOMIC DNA]</scope>
    <source>
        <strain evidence="11">cv. AL8/78</strain>
    </source>
</reference>
<dbReference type="Gene3D" id="3.30.70.330">
    <property type="match status" value="2"/>
</dbReference>
<dbReference type="PROSITE" id="PS50102">
    <property type="entry name" value="RRM"/>
    <property type="match status" value="2"/>
</dbReference>
<dbReference type="GO" id="GO:0009535">
    <property type="term" value="C:chloroplast thylakoid membrane"/>
    <property type="evidence" value="ECO:0007669"/>
    <property type="project" value="TreeGrafter"/>
</dbReference>
<dbReference type="GO" id="GO:1901259">
    <property type="term" value="P:chloroplast rRNA processing"/>
    <property type="evidence" value="ECO:0007669"/>
    <property type="project" value="TreeGrafter"/>
</dbReference>
<keyword evidence="7" id="KW-0687">Ribonucleoprotein</keyword>
<protein>
    <recommendedName>
        <fullName evidence="10">RRM domain-containing protein</fullName>
    </recommendedName>
</protein>
<keyword evidence="12" id="KW-1185">Reference proteome</keyword>
<dbReference type="GO" id="GO:0045087">
    <property type="term" value="P:innate immune response"/>
    <property type="evidence" value="ECO:0007669"/>
    <property type="project" value="UniProtKB-ARBA"/>
</dbReference>
<name>A0A453RRP6_AEGTS</name>
<reference evidence="11" key="4">
    <citation type="submission" date="2019-03" db="UniProtKB">
        <authorList>
            <consortium name="EnsemblPlants"/>
        </authorList>
    </citation>
    <scope>IDENTIFICATION</scope>
</reference>
<reference evidence="12" key="2">
    <citation type="journal article" date="2017" name="Nat. Plants">
        <title>The Aegilops tauschii genome reveals multiple impacts of transposons.</title>
        <authorList>
            <person name="Zhao G."/>
            <person name="Zou C."/>
            <person name="Li K."/>
            <person name="Wang K."/>
            <person name="Li T."/>
            <person name="Gao L."/>
            <person name="Zhang X."/>
            <person name="Wang H."/>
            <person name="Yang Z."/>
            <person name="Liu X."/>
            <person name="Jiang W."/>
            <person name="Mao L."/>
            <person name="Kong X."/>
            <person name="Jiao Y."/>
            <person name="Jia J."/>
        </authorList>
    </citation>
    <scope>NUCLEOTIDE SEQUENCE [LARGE SCALE GENOMIC DNA]</scope>
    <source>
        <strain evidence="12">cv. AL8/78</strain>
    </source>
</reference>
<feature type="region of interest" description="Disordered" evidence="9">
    <location>
        <begin position="93"/>
        <end position="113"/>
    </location>
</feature>
<reference evidence="12" key="1">
    <citation type="journal article" date="2014" name="Science">
        <title>Ancient hybridizations among the ancestral genomes of bread wheat.</title>
        <authorList>
            <consortium name="International Wheat Genome Sequencing Consortium,"/>
            <person name="Marcussen T."/>
            <person name="Sandve S.R."/>
            <person name="Heier L."/>
            <person name="Spannagl M."/>
            <person name="Pfeifer M."/>
            <person name="Jakobsen K.S."/>
            <person name="Wulff B.B."/>
            <person name="Steuernagel B."/>
            <person name="Mayer K.F."/>
            <person name="Olsen O.A."/>
        </authorList>
    </citation>
    <scope>NUCLEOTIDE SEQUENCE [LARGE SCALE GENOMIC DNA]</scope>
    <source>
        <strain evidence="12">cv. AL8/78</strain>
    </source>
</reference>
<dbReference type="InterPro" id="IPR048289">
    <property type="entry name" value="RRM2_NsCP33-like"/>
</dbReference>
<dbReference type="Pfam" id="PF00076">
    <property type="entry name" value="RRM_1"/>
    <property type="match status" value="2"/>
</dbReference>